<keyword evidence="4" id="KW-1185">Reference proteome</keyword>
<evidence type="ECO:0000313" key="3">
    <source>
        <dbReference type="EMBL" id="ORZ12874.1"/>
    </source>
</evidence>
<accession>A0A1Y2GNN8</accession>
<feature type="compositionally biased region" description="Basic and acidic residues" evidence="2">
    <location>
        <begin position="957"/>
        <end position="969"/>
    </location>
</feature>
<dbReference type="OrthoDB" id="2430562at2759"/>
<comment type="caution">
    <text evidence="3">The sequence shown here is derived from an EMBL/GenBank/DDBJ whole genome shotgun (WGS) entry which is preliminary data.</text>
</comment>
<dbReference type="EMBL" id="MCFF01000024">
    <property type="protein sequence ID" value="ORZ12874.1"/>
    <property type="molecule type" value="Genomic_DNA"/>
</dbReference>
<feature type="compositionally biased region" description="Basic and acidic residues" evidence="2">
    <location>
        <begin position="66"/>
        <end position="79"/>
    </location>
</feature>
<feature type="compositionally biased region" description="Basic and acidic residues" evidence="2">
    <location>
        <begin position="993"/>
        <end position="1002"/>
    </location>
</feature>
<evidence type="ECO:0000256" key="1">
    <source>
        <dbReference type="SAM" id="Coils"/>
    </source>
</evidence>
<feature type="coiled-coil region" evidence="1">
    <location>
        <begin position="423"/>
        <end position="831"/>
    </location>
</feature>
<feature type="compositionally biased region" description="Low complexity" evidence="2">
    <location>
        <begin position="970"/>
        <end position="982"/>
    </location>
</feature>
<dbReference type="GeneID" id="33569721"/>
<gene>
    <name evidence="3" type="ORF">BCR41DRAFT_387266</name>
</gene>
<name>A0A1Y2GNN8_9FUNG</name>
<feature type="region of interest" description="Disordered" evidence="2">
    <location>
        <begin position="957"/>
        <end position="1002"/>
    </location>
</feature>
<dbReference type="AlphaFoldDB" id="A0A1Y2GNN8"/>
<feature type="region of interest" description="Disordered" evidence="2">
    <location>
        <begin position="147"/>
        <end position="277"/>
    </location>
</feature>
<feature type="compositionally biased region" description="Polar residues" evidence="2">
    <location>
        <begin position="9"/>
        <end position="23"/>
    </location>
</feature>
<dbReference type="RefSeq" id="XP_021880223.1">
    <property type="nucleotide sequence ID" value="XM_022027878.1"/>
</dbReference>
<proteinExistence type="predicted"/>
<dbReference type="InParanoid" id="A0A1Y2GNN8"/>
<keyword evidence="1" id="KW-0175">Coiled coil</keyword>
<feature type="region of interest" description="Disordered" evidence="2">
    <location>
        <begin position="1"/>
        <end position="102"/>
    </location>
</feature>
<feature type="compositionally biased region" description="Basic residues" evidence="2">
    <location>
        <begin position="46"/>
        <end position="60"/>
    </location>
</feature>
<feature type="compositionally biased region" description="Basic and acidic residues" evidence="2">
    <location>
        <begin position="171"/>
        <end position="186"/>
    </location>
</feature>
<protein>
    <submittedName>
        <fullName evidence="3">Uncharacterized protein</fullName>
    </submittedName>
</protein>
<evidence type="ECO:0000256" key="2">
    <source>
        <dbReference type="SAM" id="MobiDB-lite"/>
    </source>
</evidence>
<reference evidence="3 4" key="1">
    <citation type="submission" date="2016-07" db="EMBL/GenBank/DDBJ databases">
        <title>Pervasive Adenine N6-methylation of Active Genes in Fungi.</title>
        <authorList>
            <consortium name="DOE Joint Genome Institute"/>
            <person name="Mondo S.J."/>
            <person name="Dannebaum R.O."/>
            <person name="Kuo R.C."/>
            <person name="Labutti K."/>
            <person name="Haridas S."/>
            <person name="Kuo A."/>
            <person name="Salamov A."/>
            <person name="Ahrendt S.R."/>
            <person name="Lipzen A."/>
            <person name="Sullivan W."/>
            <person name="Andreopoulos W.B."/>
            <person name="Clum A."/>
            <person name="Lindquist E."/>
            <person name="Daum C."/>
            <person name="Ramamoorthy G.K."/>
            <person name="Gryganskyi A."/>
            <person name="Culley D."/>
            <person name="Magnuson J.K."/>
            <person name="James T.Y."/>
            <person name="O'Malley M.A."/>
            <person name="Stajich J.E."/>
            <person name="Spatafora J.W."/>
            <person name="Visel A."/>
            <person name="Grigoriev I.V."/>
        </authorList>
    </citation>
    <scope>NUCLEOTIDE SEQUENCE [LARGE SCALE GENOMIC DNA]</scope>
    <source>
        <strain evidence="3 4">NRRL 3116</strain>
    </source>
</reference>
<dbReference type="Proteomes" id="UP000193648">
    <property type="component" value="Unassembled WGS sequence"/>
</dbReference>
<feature type="compositionally biased region" description="Polar residues" evidence="2">
    <location>
        <begin position="147"/>
        <end position="157"/>
    </location>
</feature>
<feature type="compositionally biased region" description="Basic and acidic residues" evidence="2">
    <location>
        <begin position="226"/>
        <end position="235"/>
    </location>
</feature>
<sequence length="1105" mass="128324">MLLAASLHSGISHQLPKSQSTKSSVKEKDSSSAHMQDAPSQGLTNGHKHQQPSTSSKRHQYQSLADEMRDVQFKHDHEQISPVLSKTKFRTAKAHSSSHLEIKKLQKIPRKELSDPHGTAGGFEPIYPYPENKDIIVWRTKDPKTAMTTTISTLDTRPNSDSRSRMSQTRRMMDEKMEQRRRDVLRDLSGQLAKQESSQPELLKKSSNSSIRSSKEKAADTSILSDLRRSPENNSRHHPSRKSSSSASPPTQHNQAPPSPPLKSSLKRSSRSSYSMDSFDKRLSAGKTHLQRILSLPGFEPNPRGIAPTPSPDVSLELTLSQSDTRRKKHSMQIRERMKQYEMQLDQRIQAVQTNNRRLMELKSLLEHQSQAVVLHNPGRDDNNSNDDDDDDDIEWVEDQLDQGLRAQWEEAQILLEESQILQQHMREDLEREREANKQLESRMQGMSNQLKELVELSENQNVELNQVRELATKEREQLEKQLSEERGKQEQLQLALAKEKEALEGATRRKSSDQAEFRKLQLDITSLKQQLEAKEDELQRHKDDTELLAIKHSERLKEFEDHIQSLEKRLETEKDRFSQDQEARTRVRWRVNELAQSVEQKEDEMNELRSMLEERDELLEARQHELEEALALVHSLEGRLREEQVEAEESQQQEQEQHLKEIRQHRTELRDIRLKLAGERESSRQLENRIKLLLESHQETSQLNESKIQQLEEELEKRTLQLSQSSSSSSSATNTIHKLQLQIDDQERALMEKEDRIQELEQELKSAQQQAQNVVADLELDLLELENERSRLDSLLQKAQQQSKEDQMKVADLEVQLDHKNQELNLELDQRQGQEKMLLEKLMEEIESEETEDLVNDQLRESDYGPDDGSIEYIYSRLQEKIRELKLERFYQDKSLVGMRVKLGQFDGEIEAQQAQLTQAENDRKGLEEQLRHLQDQLAQAVDEQQQLRQQLENKESQLKENIKEDKSISNGSMSRSNSQNGQLSMSTSSRRHADQRDKEKIKRLSTQVEGLEAQIATLEQEKQQLSEQLISTQEQLQAMDETIQDQGEAAKSIRAKYTERIVALQRELVKHRKMVVKQEGQMFLYLSVIEKLKLQLRGTKVEQ</sequence>
<evidence type="ECO:0000313" key="4">
    <source>
        <dbReference type="Proteomes" id="UP000193648"/>
    </source>
</evidence>
<feature type="compositionally biased region" description="Polar residues" evidence="2">
    <location>
        <begin position="32"/>
        <end position="44"/>
    </location>
</feature>
<organism evidence="3 4">
    <name type="scientific">Lobosporangium transversale</name>
    <dbReference type="NCBI Taxonomy" id="64571"/>
    <lineage>
        <taxon>Eukaryota</taxon>
        <taxon>Fungi</taxon>
        <taxon>Fungi incertae sedis</taxon>
        <taxon>Mucoromycota</taxon>
        <taxon>Mortierellomycotina</taxon>
        <taxon>Mortierellomycetes</taxon>
        <taxon>Mortierellales</taxon>
        <taxon>Mortierellaceae</taxon>
        <taxon>Lobosporangium</taxon>
    </lineage>
</organism>
<dbReference type="STRING" id="64571.A0A1Y2GNN8"/>